<dbReference type="InterPro" id="IPR001509">
    <property type="entry name" value="Epimerase_deHydtase"/>
</dbReference>
<protein>
    <submittedName>
        <fullName evidence="3">NAD-dependent epimerase/dehydratase family protein</fullName>
    </submittedName>
</protein>
<evidence type="ECO:0000259" key="2">
    <source>
        <dbReference type="Pfam" id="PF01370"/>
    </source>
</evidence>
<evidence type="ECO:0000313" key="3">
    <source>
        <dbReference type="EMBL" id="MUG23300.1"/>
    </source>
</evidence>
<dbReference type="Gene3D" id="3.40.50.720">
    <property type="entry name" value="NAD(P)-binding Rossmann-like Domain"/>
    <property type="match status" value="1"/>
</dbReference>
<dbReference type="Proteomes" id="UP000442469">
    <property type="component" value="Unassembled WGS sequence"/>
</dbReference>
<organism evidence="3 4">
    <name type="scientific">Paenibacillus macerans</name>
    <name type="common">Bacillus macerans</name>
    <dbReference type="NCBI Taxonomy" id="44252"/>
    <lineage>
        <taxon>Bacteria</taxon>
        <taxon>Bacillati</taxon>
        <taxon>Bacillota</taxon>
        <taxon>Bacilli</taxon>
        <taxon>Bacillales</taxon>
        <taxon>Paenibacillaceae</taxon>
        <taxon>Paenibacillus</taxon>
    </lineage>
</organism>
<comment type="caution">
    <text evidence="3">The sequence shown here is derived from an EMBL/GenBank/DDBJ whole genome shotgun (WGS) entry which is preliminary data.</text>
</comment>
<feature type="domain" description="NAD-dependent epimerase/dehydratase" evidence="2">
    <location>
        <begin position="7"/>
        <end position="174"/>
    </location>
</feature>
<dbReference type="RefSeq" id="WP_155620075.1">
    <property type="nucleotide sequence ID" value="NZ_CP086393.1"/>
</dbReference>
<dbReference type="AlphaFoldDB" id="A0A6N8EWY6"/>
<dbReference type="InterPro" id="IPR051225">
    <property type="entry name" value="NAD(P)_epim/dehydratase"/>
</dbReference>
<dbReference type="PANTHER" id="PTHR42687">
    <property type="entry name" value="L-THREONINE 3-DEHYDROGENASE"/>
    <property type="match status" value="1"/>
</dbReference>
<dbReference type="EMBL" id="WNZZ01000008">
    <property type="protein sequence ID" value="MUG23300.1"/>
    <property type="molecule type" value="Genomic_DNA"/>
</dbReference>
<dbReference type="GO" id="GO:0008743">
    <property type="term" value="F:L-threonine 3-dehydrogenase activity"/>
    <property type="evidence" value="ECO:0007669"/>
    <property type="project" value="TreeGrafter"/>
</dbReference>
<reference evidence="3 4" key="1">
    <citation type="submission" date="2019-11" db="EMBL/GenBank/DDBJ databases">
        <title>Draft genome sequences of five Paenibacillus species of dairy origin.</title>
        <authorList>
            <person name="Olajide A.M."/>
            <person name="Chen S."/>
            <person name="Lapointe G."/>
        </authorList>
    </citation>
    <scope>NUCLEOTIDE SEQUENCE [LARGE SCALE GENOMIC DNA]</scope>
    <source>
        <strain evidence="3 4">3CT49</strain>
    </source>
</reference>
<gene>
    <name evidence="3" type="ORF">GNQ08_12895</name>
</gene>
<evidence type="ECO:0000313" key="4">
    <source>
        <dbReference type="Proteomes" id="UP000442469"/>
    </source>
</evidence>
<dbReference type="PANTHER" id="PTHR42687:SF1">
    <property type="entry name" value="L-THREONINE 3-DEHYDROGENASE, MITOCHONDRIAL"/>
    <property type="match status" value="1"/>
</dbReference>
<dbReference type="GO" id="GO:0006567">
    <property type="term" value="P:L-threonine catabolic process"/>
    <property type="evidence" value="ECO:0007669"/>
    <property type="project" value="TreeGrafter"/>
</dbReference>
<dbReference type="SUPFAM" id="SSF51735">
    <property type="entry name" value="NAD(P)-binding Rossmann-fold domains"/>
    <property type="match status" value="1"/>
</dbReference>
<name>A0A6N8EWY6_PAEMA</name>
<evidence type="ECO:0000256" key="1">
    <source>
        <dbReference type="ARBA" id="ARBA00007637"/>
    </source>
</evidence>
<proteinExistence type="inferred from homology"/>
<comment type="similarity">
    <text evidence="1">Belongs to the NAD(P)-dependent epimerase/dehydratase family.</text>
</comment>
<dbReference type="InterPro" id="IPR036291">
    <property type="entry name" value="NAD(P)-bd_dom_sf"/>
</dbReference>
<sequence>MKKKKTVFLTGASGNMGQEGLKQLLQRRDRFDIVALVLPTAKDREVMAKYENEPGLKIIWGDLTRYEDVLQGVSGADYVLHVGGMVSPLADYRPKLTTRVNVGAVENILKAIKAGPDPDRVRLVYIGTVAETGDRNPPIHWGRTGDPIKISVYDNYAISKTIAERMVIESGLKYWVSLRQTGVLYSGILNGMDPIMFHEPVNGVFEWVTAMDSGRLLANACEEDVPEEFWRRIYNIGGGEKYRTVNYDFMQKSFGVLGIKDFRKVVDLNWFATRNFHGQWYEDSDVLEEYLHFRSGSVEEFLEELKHNAPLKLKMAKFVPAFVMKKFVMEPVAKKEFGTLHWINHNVQDRITAFFGSKEAWEQLPSWDNYSYPQPSQTPQRLNHGYDENKPKEELELSDMMDAAKFRGGECQTSSMKKGDLTTKLSWKCAFGHEFEASPTLVLLGGHWCPHCLPAPWNYNEEAKRNPFFAQVWYPLHDKNEANYYDESIFDGLEK</sequence>
<accession>A0A6N8EWY6</accession>
<dbReference type="Pfam" id="PF01370">
    <property type="entry name" value="Epimerase"/>
    <property type="match status" value="1"/>
</dbReference>